<dbReference type="PANTHER" id="PTHR34293">
    <property type="entry name" value="HTH-TYPE TRANSCRIPTIONAL REGULATOR TRMBL2"/>
    <property type="match status" value="1"/>
</dbReference>
<evidence type="ECO:0000313" key="2">
    <source>
        <dbReference type="EMBL" id="SDQ02556.1"/>
    </source>
</evidence>
<dbReference type="AlphaFoldDB" id="A0A1H0XIB1"/>
<dbReference type="EMBL" id="FNJW01000003">
    <property type="protein sequence ID" value="SDQ02663.1"/>
    <property type="molecule type" value="Genomic_DNA"/>
</dbReference>
<dbReference type="PANTHER" id="PTHR34293:SF1">
    <property type="entry name" value="HTH-TYPE TRANSCRIPTIONAL REGULATOR TRMBL2"/>
    <property type="match status" value="1"/>
</dbReference>
<gene>
    <name evidence="2" type="ORF">SAMN04487752_0067</name>
    <name evidence="3" type="ORF">SAMN04487752_0186</name>
</gene>
<dbReference type="OrthoDB" id="1493540at2"/>
<dbReference type="Pfam" id="PF01978">
    <property type="entry name" value="TrmB"/>
    <property type="match status" value="1"/>
</dbReference>
<proteinExistence type="predicted"/>
<dbReference type="InterPro" id="IPR036390">
    <property type="entry name" value="WH_DNA-bd_sf"/>
</dbReference>
<reference evidence="3" key="2">
    <citation type="submission" date="2016-10" db="EMBL/GenBank/DDBJ databases">
        <authorList>
            <person name="de Groot N.N."/>
        </authorList>
    </citation>
    <scope>NUCLEOTIDE SEQUENCE [LARGE SCALE GENOMIC DNA]</scope>
    <source>
        <strain evidence="3">MPL-11</strain>
    </source>
</reference>
<keyword evidence="4" id="KW-1185">Reference proteome</keyword>
<name>A0A1H0XIB1_9LACT</name>
<dbReference type="InterPro" id="IPR051797">
    <property type="entry name" value="TrmB-like"/>
</dbReference>
<dbReference type="Gene3D" id="1.10.10.10">
    <property type="entry name" value="Winged helix-like DNA-binding domain superfamily/Winged helix DNA-binding domain"/>
    <property type="match status" value="1"/>
</dbReference>
<dbReference type="SUPFAM" id="SSF46785">
    <property type="entry name" value="Winged helix' DNA-binding domain"/>
    <property type="match status" value="1"/>
</dbReference>
<dbReference type="EMBL" id="FNJW01000003">
    <property type="protein sequence ID" value="SDQ02556.1"/>
    <property type="molecule type" value="Genomic_DNA"/>
</dbReference>
<evidence type="ECO:0000313" key="4">
    <source>
        <dbReference type="Proteomes" id="UP000199481"/>
    </source>
</evidence>
<dbReference type="Proteomes" id="UP000199481">
    <property type="component" value="Unassembled WGS sequence"/>
</dbReference>
<protein>
    <submittedName>
        <fullName evidence="3">Sugar-specific transcriptional regulator TrmB</fullName>
    </submittedName>
</protein>
<accession>A0A1H0XIB1</accession>
<dbReference type="InterPro" id="IPR002831">
    <property type="entry name" value="Tscrpt_reg_TrmB_N"/>
</dbReference>
<evidence type="ECO:0000313" key="3">
    <source>
        <dbReference type="EMBL" id="SDQ02663.1"/>
    </source>
</evidence>
<dbReference type="RefSeq" id="WP_089974315.1">
    <property type="nucleotide sequence ID" value="NZ_CP084918.1"/>
</dbReference>
<dbReference type="CDD" id="cd09124">
    <property type="entry name" value="PLDc_like_TrmB_middle"/>
    <property type="match status" value="1"/>
</dbReference>
<reference evidence="4" key="1">
    <citation type="submission" date="2016-10" db="EMBL/GenBank/DDBJ databases">
        <authorList>
            <person name="Varghese N."/>
            <person name="Submissions S."/>
        </authorList>
    </citation>
    <scope>NUCLEOTIDE SEQUENCE [LARGE SCALE GENOMIC DNA]</scope>
    <source>
        <strain evidence="4">MPL-11</strain>
    </source>
</reference>
<evidence type="ECO:0000259" key="1">
    <source>
        <dbReference type="Pfam" id="PF01978"/>
    </source>
</evidence>
<sequence length="266" mass="31431">MNRAIAIMKEYQFSEYETLVYIALLKKCSQTGYEVSKNSSVPRSKVYNTLNVLLKKGLVICSNTDPVRYMAQPVEKVIEQLKKKMKSDFEEIEKILGSIEETEITETLWNFSEYNRVIEKVNELIESSKKDLYLQVWEEDLTIEMVDLLTKAEQRLENFIVILFSQEQRYELPFTRFYKHGFEEDKLKDYGSRWISLVADSKEVVYGTLPTDQPDVIWTRNHSMVKLAKEYIIHDAYNLRMIKQLEDPAKEVFGKDLMDVRNIYKN</sequence>
<organism evidence="3 4">
    <name type="scientific">Carnobacterium viridans</name>
    <dbReference type="NCBI Taxonomy" id="174587"/>
    <lineage>
        <taxon>Bacteria</taxon>
        <taxon>Bacillati</taxon>
        <taxon>Bacillota</taxon>
        <taxon>Bacilli</taxon>
        <taxon>Lactobacillales</taxon>
        <taxon>Carnobacteriaceae</taxon>
        <taxon>Carnobacterium</taxon>
    </lineage>
</organism>
<feature type="domain" description="Transcription regulator TrmB N-terminal" evidence="1">
    <location>
        <begin position="8"/>
        <end position="74"/>
    </location>
</feature>
<dbReference type="InterPro" id="IPR036388">
    <property type="entry name" value="WH-like_DNA-bd_sf"/>
</dbReference>